<reference evidence="3" key="1">
    <citation type="submission" date="2020-12" db="EMBL/GenBank/DDBJ databases">
        <title>Sanguibacter suaedae sp. nov., isolated from Suaeda aralocaspica.</title>
        <authorList>
            <person name="Ma Q."/>
        </authorList>
    </citation>
    <scope>NUCLEOTIDE SEQUENCE</scope>
    <source>
        <strain evidence="3">YZGR15</strain>
    </source>
</reference>
<dbReference type="InterPro" id="IPR035328">
    <property type="entry name" value="DUF3048_C"/>
</dbReference>
<sequence length="336" mass="34727">MVLGACSGDPDPVVTPTETVTAEAQAAKVAPPEPVVPPTWALTGVQSGEIVDRPALAVKVENSREARPQTGLEQADVVWEEIVEGGVTRYVAVYHSQLPETVGPIRSVRPMDAGIAAPLGGLVVFSGGTPPFVQSVRDAGLQVVSHDEGASGFYRVSARRAPHNVYGTTQTFLSQAEAGRATPGAQFVFARDAARSTPAVAGSPVSGVDISMSSYSKPSWSWDEATAAYQRSESGTPAVAASGTRLAATNVVVLRVELYDTQYTDPAGARVPETQMIGSGEALVLSGGKGVTVSWSKPDAASPVALTDAAGQPVKLAPGNTWVELVPTGSGSYTTR</sequence>
<dbReference type="InterPro" id="IPR021416">
    <property type="entry name" value="DUF3048_N"/>
</dbReference>
<dbReference type="Pfam" id="PF11258">
    <property type="entry name" value="DUF3048"/>
    <property type="match status" value="1"/>
</dbReference>
<evidence type="ECO:0000313" key="3">
    <source>
        <dbReference type="EMBL" id="MBI9113952.1"/>
    </source>
</evidence>
<evidence type="ECO:0000259" key="2">
    <source>
        <dbReference type="Pfam" id="PF17479"/>
    </source>
</evidence>
<feature type="domain" description="DUF3048" evidence="2">
    <location>
        <begin position="208"/>
        <end position="323"/>
    </location>
</feature>
<dbReference type="Proteomes" id="UP000602087">
    <property type="component" value="Unassembled WGS sequence"/>
</dbReference>
<gene>
    <name evidence="3" type="ORF">JAV76_02845</name>
</gene>
<proteinExistence type="predicted"/>
<dbReference type="InterPro" id="IPR023158">
    <property type="entry name" value="YerB-like_sf"/>
</dbReference>
<dbReference type="Gene3D" id="3.50.90.10">
    <property type="entry name" value="YerB-like"/>
    <property type="match status" value="1"/>
</dbReference>
<dbReference type="Pfam" id="PF17479">
    <property type="entry name" value="DUF3048_C"/>
    <property type="match status" value="1"/>
</dbReference>
<dbReference type="AlphaFoldDB" id="A0A934M676"/>
<organism evidence="3 4">
    <name type="scientific">Sanguibacter suaedae</name>
    <dbReference type="NCBI Taxonomy" id="2795737"/>
    <lineage>
        <taxon>Bacteria</taxon>
        <taxon>Bacillati</taxon>
        <taxon>Actinomycetota</taxon>
        <taxon>Actinomycetes</taxon>
        <taxon>Micrococcales</taxon>
        <taxon>Sanguibacteraceae</taxon>
        <taxon>Sanguibacter</taxon>
    </lineage>
</organism>
<feature type="domain" description="DUF3048" evidence="1">
    <location>
        <begin position="42"/>
        <end position="178"/>
    </location>
</feature>
<comment type="caution">
    <text evidence="3">The sequence shown here is derived from an EMBL/GenBank/DDBJ whole genome shotgun (WGS) entry which is preliminary data.</text>
</comment>
<accession>A0A934M676</accession>
<dbReference type="EMBL" id="JAEINH010000002">
    <property type="protein sequence ID" value="MBI9113952.1"/>
    <property type="molecule type" value="Genomic_DNA"/>
</dbReference>
<keyword evidence="4" id="KW-1185">Reference proteome</keyword>
<evidence type="ECO:0000313" key="4">
    <source>
        <dbReference type="Proteomes" id="UP000602087"/>
    </source>
</evidence>
<name>A0A934M676_9MICO</name>
<dbReference type="SUPFAM" id="SSF159774">
    <property type="entry name" value="YerB-like"/>
    <property type="match status" value="1"/>
</dbReference>
<evidence type="ECO:0000259" key="1">
    <source>
        <dbReference type="Pfam" id="PF11258"/>
    </source>
</evidence>
<protein>
    <submittedName>
        <fullName evidence="3">DUF3048 domain-containing protein</fullName>
    </submittedName>
</protein>